<protein>
    <submittedName>
        <fullName evidence="1">Recombinase RecT</fullName>
    </submittedName>
</protein>
<organism evidence="1">
    <name type="scientific">Candidatus Paraimprobicoccus trichonymphae</name>
    <dbReference type="NCBI Taxonomy" id="3033793"/>
    <lineage>
        <taxon>Bacteria</taxon>
        <taxon>Bacillati</taxon>
        <taxon>Bacillota</taxon>
        <taxon>Clostridia</taxon>
        <taxon>Candidatus Paraimprobicoccus</taxon>
    </lineage>
</organism>
<evidence type="ECO:0000313" key="1">
    <source>
        <dbReference type="EMBL" id="BED92590.1"/>
    </source>
</evidence>
<reference evidence="1" key="1">
    <citation type="journal article" date="2023" name="ISME J.">
        <title>Emergence of putative energy parasites within Clostridia revealed by genome analysis of a novel endosymbiotic clade.</title>
        <authorList>
            <person name="Takahashi K."/>
            <person name="Kuwahara H."/>
            <person name="Horikawa Y."/>
            <person name="Izawa K."/>
            <person name="Kato D."/>
            <person name="Inagaki T."/>
            <person name="Yuki M."/>
            <person name="Ohkuma M."/>
            <person name="Hongoh Y."/>
        </authorList>
    </citation>
    <scope>NUCLEOTIDE SEQUENCE</scope>
    <source>
        <strain evidence="1">RsTa-C01</strain>
    </source>
</reference>
<dbReference type="EMBL" id="AP027925">
    <property type="protein sequence ID" value="BED92590.1"/>
    <property type="molecule type" value="Genomic_DNA"/>
</dbReference>
<dbReference type="GO" id="GO:0006259">
    <property type="term" value="P:DNA metabolic process"/>
    <property type="evidence" value="ECO:0007669"/>
    <property type="project" value="InterPro"/>
</dbReference>
<dbReference type="AlphaFoldDB" id="A0AA48IHC1"/>
<dbReference type="NCBIfam" id="TIGR00616">
    <property type="entry name" value="rect"/>
    <property type="match status" value="1"/>
</dbReference>
<dbReference type="InterPro" id="IPR018330">
    <property type="entry name" value="RecT_fam"/>
</dbReference>
<dbReference type="Pfam" id="PF03837">
    <property type="entry name" value="RecT"/>
    <property type="match status" value="1"/>
</dbReference>
<dbReference type="KEGG" id="ptrh:RsTaC01_0380"/>
<gene>
    <name evidence="1" type="ORF">RsTaC01_0380</name>
</gene>
<dbReference type="InterPro" id="IPR004590">
    <property type="entry name" value="ssDNA_annealing_RecT"/>
</dbReference>
<proteinExistence type="predicted"/>
<name>A0AA48IHC1_9FIRM</name>
<accession>A0AA48IHC1</accession>
<dbReference type="Proteomes" id="UP001335720">
    <property type="component" value="Chromosome"/>
</dbReference>
<sequence length="293" mass="33169">MAEVAMSVYLTNENTKKYLNSILGERTNQFITSLTSMASSSETLKNCNRNSLLACALKAVSLELPFDQNLGFAWAVPYKNVATFQIGCKGYIQLALRTGQYKFLNARVVRAGELSGRDYIGDLIINWLSDEERENKQIIGYMAGLELVNGFKKIIYWSTSEIEKHANRYSQSYKRNSRFNNVWSSNFDKMAEKTLIKALISRYGILSTDMQRAVQSDHSKINIDFETGTETIDYFDNPTTNVGLTTEQQAELLKTYGAERVSKALENLKIDSLNQVQFDELEDFKKAVSGVTI</sequence>
<dbReference type="GO" id="GO:0003677">
    <property type="term" value="F:DNA binding"/>
    <property type="evidence" value="ECO:0007669"/>
    <property type="project" value="InterPro"/>
</dbReference>